<gene>
    <name evidence="5 8" type="primary">hslU</name>
    <name evidence="8" type="ORF">Mal64_05450</name>
</gene>
<dbReference type="HAMAP" id="MF_00249">
    <property type="entry name" value="HslU"/>
    <property type="match status" value="1"/>
</dbReference>
<comment type="similarity">
    <text evidence="1 5">Belongs to the ClpX chaperone family. HslU subfamily.</text>
</comment>
<dbReference type="EMBL" id="SJPQ01000001">
    <property type="protein sequence ID" value="TWT90161.1"/>
    <property type="molecule type" value="Genomic_DNA"/>
</dbReference>
<dbReference type="InterPro" id="IPR004491">
    <property type="entry name" value="HslU"/>
</dbReference>
<keyword evidence="4 5" id="KW-0143">Chaperone</keyword>
<dbReference type="Pfam" id="PF10431">
    <property type="entry name" value="ClpB_D2-small"/>
    <property type="match status" value="1"/>
</dbReference>
<dbReference type="Gene3D" id="1.10.8.10">
    <property type="entry name" value="DNA helicase RuvA subunit, C-terminal domain"/>
    <property type="match status" value="1"/>
</dbReference>
<dbReference type="InterPro" id="IPR003959">
    <property type="entry name" value="ATPase_AAA_core"/>
</dbReference>
<dbReference type="GO" id="GO:0008233">
    <property type="term" value="F:peptidase activity"/>
    <property type="evidence" value="ECO:0007669"/>
    <property type="project" value="UniProtKB-KW"/>
</dbReference>
<dbReference type="Gene3D" id="3.40.50.300">
    <property type="entry name" value="P-loop containing nucleotide triphosphate hydrolases"/>
    <property type="match status" value="2"/>
</dbReference>
<feature type="binding site" evidence="5">
    <location>
        <begin position="60"/>
        <end position="65"/>
    </location>
    <ligand>
        <name>ATP</name>
        <dbReference type="ChEBI" id="CHEBI:30616"/>
    </ligand>
</feature>
<feature type="binding site" evidence="5">
    <location>
        <position position="327"/>
    </location>
    <ligand>
        <name>ATP</name>
        <dbReference type="ChEBI" id="CHEBI:30616"/>
    </ligand>
</feature>
<evidence type="ECO:0000256" key="5">
    <source>
        <dbReference type="HAMAP-Rule" id="MF_00249"/>
    </source>
</evidence>
<keyword evidence="5" id="KW-0963">Cytoplasm</keyword>
<protein>
    <recommendedName>
        <fullName evidence="5">ATP-dependent protease ATPase subunit HslU</fullName>
    </recommendedName>
    <alternativeName>
        <fullName evidence="5">Unfoldase HslU</fullName>
    </alternativeName>
</protein>
<dbReference type="GO" id="GO:0036402">
    <property type="term" value="F:proteasome-activating activity"/>
    <property type="evidence" value="ECO:0007669"/>
    <property type="project" value="UniProtKB-UniRule"/>
</dbReference>
<comment type="function">
    <text evidence="5">ATPase subunit of a proteasome-like degradation complex; this subunit has chaperone activity. The binding of ATP and its subsequent hydrolysis by HslU are essential for unfolding of protein substrates subsequently hydrolyzed by HslV. HslU recognizes the N-terminal part of its protein substrates and unfolds these before they are guided to HslV for hydrolysis.</text>
</comment>
<feature type="binding site" evidence="5">
    <location>
        <position position="399"/>
    </location>
    <ligand>
        <name>ATP</name>
        <dbReference type="ChEBI" id="CHEBI:30616"/>
    </ligand>
</feature>
<dbReference type="Pfam" id="PF07724">
    <property type="entry name" value="AAA_2"/>
    <property type="match status" value="1"/>
</dbReference>
<dbReference type="RefSeq" id="WP_146396674.1">
    <property type="nucleotide sequence ID" value="NZ_SJPQ01000001.1"/>
</dbReference>
<dbReference type="GO" id="GO:0005524">
    <property type="term" value="F:ATP binding"/>
    <property type="evidence" value="ECO:0007669"/>
    <property type="project" value="UniProtKB-UniRule"/>
</dbReference>
<comment type="caution">
    <text evidence="8">The sequence shown here is derived from an EMBL/GenBank/DDBJ whole genome shotgun (WGS) entry which is preliminary data.</text>
</comment>
<comment type="subunit">
    <text evidence="5">A double ring-shaped homohexamer of HslV is capped on each side by a ring-shaped HslU homohexamer. The assembly of the HslU/HslV complex is dependent on binding of ATP.</text>
</comment>
<dbReference type="GO" id="GO:0009376">
    <property type="term" value="C:HslUV protease complex"/>
    <property type="evidence" value="ECO:0007669"/>
    <property type="project" value="UniProtKB-UniRule"/>
</dbReference>
<evidence type="ECO:0000256" key="3">
    <source>
        <dbReference type="ARBA" id="ARBA00022840"/>
    </source>
</evidence>
<evidence type="ECO:0000313" key="8">
    <source>
        <dbReference type="EMBL" id="TWT90161.1"/>
    </source>
</evidence>
<dbReference type="Pfam" id="PF00004">
    <property type="entry name" value="AAA"/>
    <property type="match status" value="1"/>
</dbReference>
<evidence type="ECO:0000256" key="1">
    <source>
        <dbReference type="ARBA" id="ARBA00009771"/>
    </source>
</evidence>
<dbReference type="InterPro" id="IPR019489">
    <property type="entry name" value="Clp_ATPase_C"/>
</dbReference>
<dbReference type="PANTHER" id="PTHR48102">
    <property type="entry name" value="ATP-DEPENDENT CLP PROTEASE ATP-BINDING SUBUNIT CLPX-LIKE, MITOCHONDRIAL-RELATED"/>
    <property type="match status" value="1"/>
</dbReference>
<sequence>MRDLTPKQIVEELDRHIVGQADAKRAVAVAVRNRWRRQQLDDELRKEVSPKNILLIGPTGVGKTEISRRLATLTGAPFIKVEASKYTEVGYYGRDVESMIRDLVENAIGLVRTSEKERVEEEAHRKVDERILDLLVPAPASIDVGPGADDPAESHKRTREKMRAMLVGGELEDRKVEITVERKAQAMMIPGMGGPGGGDSMDIDLQGMIEKMLPKQVNRRELPVSEAREVLFEQACESLINAEQVNAKAIELAQDLGIVFLDEIDKVVATEGGKGADVSRQGVQRDLLPIVEGTTVQTRYGYVKTDHILFVAAGAFHKVSPSDLMPELQGRFPIRVELSDLTKEDFVRILTEPKGSLTKQYQALLGTERVEIEFDDSAIEALAEYAFEVNQSMQNIGARRLNTMMERLLDELSYEAPEMNGGRVPINAAYVKERLEAVTKDEDLSRYIL</sequence>
<evidence type="ECO:0000259" key="7">
    <source>
        <dbReference type="SMART" id="SM01086"/>
    </source>
</evidence>
<dbReference type="GO" id="GO:0016887">
    <property type="term" value="F:ATP hydrolysis activity"/>
    <property type="evidence" value="ECO:0007669"/>
    <property type="project" value="InterPro"/>
</dbReference>
<dbReference type="FunFam" id="3.40.50.300:FF:000220">
    <property type="entry name" value="ATP-dependent protease ATPase subunit HslU"/>
    <property type="match status" value="1"/>
</dbReference>
<feature type="domain" description="AAA+ ATPase" evidence="6">
    <location>
        <begin position="49"/>
        <end position="342"/>
    </location>
</feature>
<dbReference type="SUPFAM" id="SSF52540">
    <property type="entry name" value="P-loop containing nucleoside triphosphate hydrolases"/>
    <property type="match status" value="1"/>
</dbReference>
<dbReference type="Proteomes" id="UP000315440">
    <property type="component" value="Unassembled WGS sequence"/>
</dbReference>
<evidence type="ECO:0000313" key="9">
    <source>
        <dbReference type="Proteomes" id="UP000315440"/>
    </source>
</evidence>
<keyword evidence="8" id="KW-0645">Protease</keyword>
<keyword evidence="3 5" id="KW-0067">ATP-binding</keyword>
<organism evidence="8 9">
    <name type="scientific">Pseudobythopirellula maris</name>
    <dbReference type="NCBI Taxonomy" id="2527991"/>
    <lineage>
        <taxon>Bacteria</taxon>
        <taxon>Pseudomonadati</taxon>
        <taxon>Planctomycetota</taxon>
        <taxon>Planctomycetia</taxon>
        <taxon>Pirellulales</taxon>
        <taxon>Lacipirellulaceae</taxon>
        <taxon>Pseudobythopirellula</taxon>
    </lineage>
</organism>
<dbReference type="PANTHER" id="PTHR48102:SF3">
    <property type="entry name" value="ATP-DEPENDENT PROTEASE ATPASE SUBUNIT HSLU"/>
    <property type="match status" value="1"/>
</dbReference>
<keyword evidence="8" id="KW-0378">Hydrolase</keyword>
<dbReference type="InterPro" id="IPR027417">
    <property type="entry name" value="P-loop_NTPase"/>
</dbReference>
<evidence type="ECO:0000256" key="4">
    <source>
        <dbReference type="ARBA" id="ARBA00023186"/>
    </source>
</evidence>
<feature type="binding site" evidence="5">
    <location>
        <position position="262"/>
    </location>
    <ligand>
        <name>ATP</name>
        <dbReference type="ChEBI" id="CHEBI:30616"/>
    </ligand>
</feature>
<dbReference type="NCBIfam" id="TIGR00390">
    <property type="entry name" value="hslU"/>
    <property type="match status" value="1"/>
</dbReference>
<dbReference type="SMART" id="SM00382">
    <property type="entry name" value="AAA"/>
    <property type="match status" value="1"/>
</dbReference>
<dbReference type="Gene3D" id="1.10.8.60">
    <property type="match status" value="1"/>
</dbReference>
<dbReference type="CDD" id="cd19498">
    <property type="entry name" value="RecA-like_HslU"/>
    <property type="match status" value="1"/>
</dbReference>
<feature type="domain" description="Clp ATPase C-terminal" evidence="7">
    <location>
        <begin position="341"/>
        <end position="437"/>
    </location>
</feature>
<name>A0A5C5ZTJ7_9BACT</name>
<feature type="binding site" evidence="5">
    <location>
        <position position="18"/>
    </location>
    <ligand>
        <name>ATP</name>
        <dbReference type="ChEBI" id="CHEBI:30616"/>
    </ligand>
</feature>
<dbReference type="NCBIfam" id="NF003544">
    <property type="entry name" value="PRK05201.1"/>
    <property type="match status" value="1"/>
</dbReference>
<proteinExistence type="inferred from homology"/>
<evidence type="ECO:0000259" key="6">
    <source>
        <dbReference type="SMART" id="SM00382"/>
    </source>
</evidence>
<evidence type="ECO:0000256" key="2">
    <source>
        <dbReference type="ARBA" id="ARBA00022741"/>
    </source>
</evidence>
<reference evidence="8 9" key="1">
    <citation type="submission" date="2019-02" db="EMBL/GenBank/DDBJ databases">
        <title>Deep-cultivation of Planctomycetes and their phenomic and genomic characterization uncovers novel biology.</title>
        <authorList>
            <person name="Wiegand S."/>
            <person name="Jogler M."/>
            <person name="Boedeker C."/>
            <person name="Pinto D."/>
            <person name="Vollmers J."/>
            <person name="Rivas-Marin E."/>
            <person name="Kohn T."/>
            <person name="Peeters S.H."/>
            <person name="Heuer A."/>
            <person name="Rast P."/>
            <person name="Oberbeckmann S."/>
            <person name="Bunk B."/>
            <person name="Jeske O."/>
            <person name="Meyerdierks A."/>
            <person name="Storesund J.E."/>
            <person name="Kallscheuer N."/>
            <person name="Luecker S."/>
            <person name="Lage O.M."/>
            <person name="Pohl T."/>
            <person name="Merkel B.J."/>
            <person name="Hornburger P."/>
            <person name="Mueller R.-W."/>
            <person name="Bruemmer F."/>
            <person name="Labrenz M."/>
            <person name="Spormann A.M."/>
            <person name="Op Den Camp H."/>
            <person name="Overmann J."/>
            <person name="Amann R."/>
            <person name="Jetten M.S.M."/>
            <person name="Mascher T."/>
            <person name="Medema M.H."/>
            <person name="Devos D.P."/>
            <person name="Kaster A.-K."/>
            <person name="Ovreas L."/>
            <person name="Rohde M."/>
            <person name="Galperin M.Y."/>
            <person name="Jogler C."/>
        </authorList>
    </citation>
    <scope>NUCLEOTIDE SEQUENCE [LARGE SCALE GENOMIC DNA]</scope>
    <source>
        <strain evidence="8 9">Mal64</strain>
    </source>
</reference>
<dbReference type="OrthoDB" id="9804062at2"/>
<dbReference type="InterPro" id="IPR003593">
    <property type="entry name" value="AAA+_ATPase"/>
</dbReference>
<dbReference type="GO" id="GO:0043335">
    <property type="term" value="P:protein unfolding"/>
    <property type="evidence" value="ECO:0007669"/>
    <property type="project" value="UniProtKB-UniRule"/>
</dbReference>
<accession>A0A5C5ZTJ7</accession>
<dbReference type="AlphaFoldDB" id="A0A5C5ZTJ7"/>
<dbReference type="InterPro" id="IPR050052">
    <property type="entry name" value="ATP-dep_Clp_protease_ClpX"/>
</dbReference>
<keyword evidence="2 5" id="KW-0547">Nucleotide-binding</keyword>
<keyword evidence="9" id="KW-1185">Reference proteome</keyword>
<dbReference type="SMART" id="SM01086">
    <property type="entry name" value="ClpB_D2-small"/>
    <property type="match status" value="1"/>
</dbReference>
<comment type="subcellular location">
    <subcellularLocation>
        <location evidence="5">Cytoplasm</location>
    </subcellularLocation>
</comment>